<protein>
    <submittedName>
        <fullName evidence="2">Uncharacterized protein</fullName>
    </submittedName>
</protein>
<feature type="compositionally biased region" description="Low complexity" evidence="1">
    <location>
        <begin position="1"/>
        <end position="22"/>
    </location>
</feature>
<evidence type="ECO:0000256" key="1">
    <source>
        <dbReference type="SAM" id="MobiDB-lite"/>
    </source>
</evidence>
<gene>
    <name evidence="3" type="ORF">AA0117_g6671</name>
    <name evidence="2" type="ORF">CC77DRAFT_1065863</name>
</gene>
<dbReference type="OMA" id="VTHEESH"/>
<organism evidence="2 4">
    <name type="scientific">Alternaria alternata</name>
    <name type="common">Alternaria rot fungus</name>
    <name type="synonym">Torula alternata</name>
    <dbReference type="NCBI Taxonomy" id="5599"/>
    <lineage>
        <taxon>Eukaryota</taxon>
        <taxon>Fungi</taxon>
        <taxon>Dikarya</taxon>
        <taxon>Ascomycota</taxon>
        <taxon>Pezizomycotina</taxon>
        <taxon>Dothideomycetes</taxon>
        <taxon>Pleosporomycetidae</taxon>
        <taxon>Pleosporales</taxon>
        <taxon>Pleosporineae</taxon>
        <taxon>Pleosporaceae</taxon>
        <taxon>Alternaria</taxon>
        <taxon>Alternaria sect. Alternaria</taxon>
        <taxon>Alternaria alternata complex</taxon>
    </lineage>
</organism>
<proteinExistence type="predicted"/>
<dbReference type="KEGG" id="aalt:CC77DRAFT_1065863"/>
<reference evidence="5" key="2">
    <citation type="journal article" date="2019" name="bioRxiv">
        <title>Genomics, evolutionary history and diagnostics of the Alternaria alternata species group including apple and Asian pear pathotypes.</title>
        <authorList>
            <person name="Armitage A.D."/>
            <person name="Cockerton H.M."/>
            <person name="Sreenivasaprasad S."/>
            <person name="Woodhall J.W."/>
            <person name="Lane C.R."/>
            <person name="Harrison R.J."/>
            <person name="Clarkson J.P."/>
        </authorList>
    </citation>
    <scope>NUCLEOTIDE SEQUENCE [LARGE SCALE GENOMIC DNA]</scope>
    <source>
        <strain evidence="5">FERA 1177</strain>
    </source>
</reference>
<dbReference type="GeneID" id="29114440"/>
<evidence type="ECO:0000313" key="5">
    <source>
        <dbReference type="Proteomes" id="UP000291422"/>
    </source>
</evidence>
<feature type="compositionally biased region" description="Low complexity" evidence="1">
    <location>
        <begin position="79"/>
        <end position="96"/>
    </location>
</feature>
<feature type="region of interest" description="Disordered" evidence="1">
    <location>
        <begin position="53"/>
        <end position="128"/>
    </location>
</feature>
<dbReference type="VEuPathDB" id="FungiDB:CC77DRAFT_1065863"/>
<reference evidence="2 4" key="1">
    <citation type="submission" date="2016-05" db="EMBL/GenBank/DDBJ databases">
        <title>Comparative analysis of secretome profiles of manganese(II)-oxidizing ascomycete fungi.</title>
        <authorList>
            <consortium name="DOE Joint Genome Institute"/>
            <person name="Zeiner C.A."/>
            <person name="Purvine S.O."/>
            <person name="Zink E.M."/>
            <person name="Wu S."/>
            <person name="Pasa-Tolic L."/>
            <person name="Chaput D.L."/>
            <person name="Haridas S."/>
            <person name="Grigoriev I.V."/>
            <person name="Santelli C.M."/>
            <person name="Hansel C.M."/>
        </authorList>
    </citation>
    <scope>NUCLEOTIDE SEQUENCE [LARGE SCALE GENOMIC DNA]</scope>
    <source>
        <strain evidence="2 4">SRC1lrK2f</strain>
    </source>
</reference>
<sequence length="128" mass="13108">MTQAVSKQEASKQQVQQQSQAAGSREVQEHHASANASAGLNLNIFGALSGAFSSKQKKTTHQNADGSSTTTEDKHDKGMANAAAGGRGSAFAAGNAQQSSLKAKESGVGQESKQGKSVKQVDHLGIEG</sequence>
<dbReference type="AlphaFoldDB" id="A0A177D984"/>
<feature type="compositionally biased region" description="Polar residues" evidence="1">
    <location>
        <begin position="61"/>
        <end position="70"/>
    </location>
</feature>
<accession>A0A177D984</accession>
<dbReference type="EMBL" id="KV441492">
    <property type="protein sequence ID" value="OAG15807.1"/>
    <property type="molecule type" value="Genomic_DNA"/>
</dbReference>
<evidence type="ECO:0000313" key="2">
    <source>
        <dbReference type="EMBL" id="OAG15807.1"/>
    </source>
</evidence>
<evidence type="ECO:0000313" key="3">
    <source>
        <dbReference type="EMBL" id="RYN74898.1"/>
    </source>
</evidence>
<dbReference type="EMBL" id="PDXD01000016">
    <property type="protein sequence ID" value="RYN74898.1"/>
    <property type="molecule type" value="Genomic_DNA"/>
</dbReference>
<evidence type="ECO:0000313" key="4">
    <source>
        <dbReference type="Proteomes" id="UP000077248"/>
    </source>
</evidence>
<feature type="compositionally biased region" description="Basic and acidic residues" evidence="1">
    <location>
        <begin position="119"/>
        <end position="128"/>
    </location>
</feature>
<dbReference type="Proteomes" id="UP000077248">
    <property type="component" value="Unassembled WGS sequence"/>
</dbReference>
<name>A0A177D984_ALTAL</name>
<reference evidence="3" key="3">
    <citation type="journal article" date="2019" name="J. ISSAAS">
        <title>Genomics, evolutionary history and diagnostics of the Alternaria alternata species group including apple and Asian pear pathotypes.</title>
        <authorList>
            <person name="Armitage A.D."/>
            <person name="Cockerton H.M."/>
            <person name="Sreenivasaprasad S."/>
            <person name="Woodhall J."/>
            <person name="Lane C."/>
            <person name="Harrison R.J."/>
            <person name="Clarkson J.P."/>
        </authorList>
    </citation>
    <scope>NUCLEOTIDE SEQUENCE</scope>
    <source>
        <strain evidence="3">FERA 1177</strain>
    </source>
</reference>
<dbReference type="RefSeq" id="XP_018381228.1">
    <property type="nucleotide sequence ID" value="XM_018528846.1"/>
</dbReference>
<feature type="region of interest" description="Disordered" evidence="1">
    <location>
        <begin position="1"/>
        <end position="35"/>
    </location>
</feature>
<keyword evidence="4" id="KW-1185">Reference proteome</keyword>
<dbReference type="Proteomes" id="UP000291422">
    <property type="component" value="Unassembled WGS sequence"/>
</dbReference>